<protein>
    <submittedName>
        <fullName evidence="8">Transcriptional repressor</fullName>
    </submittedName>
</protein>
<evidence type="ECO:0000256" key="4">
    <source>
        <dbReference type="ARBA" id="ARBA00023015"/>
    </source>
</evidence>
<feature type="binding site" evidence="7">
    <location>
        <position position="85"/>
    </location>
    <ligand>
        <name>Zn(2+)</name>
        <dbReference type="ChEBI" id="CHEBI:29105"/>
    </ligand>
</feature>
<evidence type="ECO:0000256" key="1">
    <source>
        <dbReference type="ARBA" id="ARBA00007957"/>
    </source>
</evidence>
<dbReference type="Gene3D" id="1.10.10.10">
    <property type="entry name" value="Winged helix-like DNA-binding domain superfamily/Winged helix DNA-binding domain"/>
    <property type="match status" value="1"/>
</dbReference>
<evidence type="ECO:0000256" key="5">
    <source>
        <dbReference type="ARBA" id="ARBA00023125"/>
    </source>
</evidence>
<dbReference type="CDD" id="cd07153">
    <property type="entry name" value="Fur_like"/>
    <property type="match status" value="1"/>
</dbReference>
<dbReference type="InterPro" id="IPR036390">
    <property type="entry name" value="WH_DNA-bd_sf"/>
</dbReference>
<dbReference type="GO" id="GO:1900376">
    <property type="term" value="P:regulation of secondary metabolite biosynthetic process"/>
    <property type="evidence" value="ECO:0007669"/>
    <property type="project" value="TreeGrafter"/>
</dbReference>
<dbReference type="SUPFAM" id="SSF46785">
    <property type="entry name" value="Winged helix' DNA-binding domain"/>
    <property type="match status" value="1"/>
</dbReference>
<keyword evidence="3 7" id="KW-0862">Zinc</keyword>
<dbReference type="Pfam" id="PF01475">
    <property type="entry name" value="FUR"/>
    <property type="match status" value="1"/>
</dbReference>
<sequence length="130" mass="14926">MPVIKFSRQRESIRNYLSGTKEHPTADVIYHNIRKEYPNISLGTVYRNLNLLVEQGEIQKLSCGDGTDHFDYNTDEHYHFICTECRRVLDLEMESISHINIIAGANFDGIIEGSSTYFYGKCPNCKNSSK</sequence>
<dbReference type="Gene3D" id="3.30.1490.190">
    <property type="match status" value="1"/>
</dbReference>
<feature type="binding site" evidence="7">
    <location>
        <position position="82"/>
    </location>
    <ligand>
        <name>Zn(2+)</name>
        <dbReference type="ChEBI" id="CHEBI:29105"/>
    </ligand>
</feature>
<comment type="similarity">
    <text evidence="1">Belongs to the Fur family.</text>
</comment>
<dbReference type="GO" id="GO:0000976">
    <property type="term" value="F:transcription cis-regulatory region binding"/>
    <property type="evidence" value="ECO:0007669"/>
    <property type="project" value="TreeGrafter"/>
</dbReference>
<keyword evidence="9" id="KW-1185">Reference proteome</keyword>
<dbReference type="Proteomes" id="UP000482209">
    <property type="component" value="Unassembled WGS sequence"/>
</dbReference>
<reference evidence="8 9" key="1">
    <citation type="submission" date="2019-08" db="EMBL/GenBank/DDBJ databases">
        <title>In-depth cultivation of the pig gut microbiome towards novel bacterial diversity and tailored functional studies.</title>
        <authorList>
            <person name="Wylensek D."/>
            <person name="Hitch T.C.A."/>
            <person name="Clavel T."/>
        </authorList>
    </citation>
    <scope>NUCLEOTIDE SEQUENCE [LARGE SCALE GENOMIC DNA]</scope>
    <source>
        <strain evidence="8 9">WCA-693-APC-MOT-I</strain>
    </source>
</reference>
<feature type="binding site" evidence="7">
    <location>
        <position position="122"/>
    </location>
    <ligand>
        <name>Zn(2+)</name>
        <dbReference type="ChEBI" id="CHEBI:29105"/>
    </ligand>
</feature>
<feature type="binding site" evidence="7">
    <location>
        <position position="125"/>
    </location>
    <ligand>
        <name>Zn(2+)</name>
        <dbReference type="ChEBI" id="CHEBI:29105"/>
    </ligand>
</feature>
<dbReference type="PANTHER" id="PTHR33202:SF7">
    <property type="entry name" value="FERRIC UPTAKE REGULATION PROTEIN"/>
    <property type="match status" value="1"/>
</dbReference>
<keyword evidence="4" id="KW-0805">Transcription regulation</keyword>
<dbReference type="InterPro" id="IPR043135">
    <property type="entry name" value="Fur_C"/>
</dbReference>
<keyword evidence="5" id="KW-0238">DNA-binding</keyword>
<accession>A0A6L5XYL6</accession>
<proteinExistence type="inferred from homology"/>
<evidence type="ECO:0000313" key="8">
    <source>
        <dbReference type="EMBL" id="MSS63950.1"/>
    </source>
</evidence>
<gene>
    <name evidence="8" type="ORF">FYJ58_08695</name>
</gene>
<keyword evidence="7" id="KW-0479">Metal-binding</keyword>
<dbReference type="InterPro" id="IPR036388">
    <property type="entry name" value="WH-like_DNA-bd_sf"/>
</dbReference>
<evidence type="ECO:0000256" key="6">
    <source>
        <dbReference type="ARBA" id="ARBA00023163"/>
    </source>
</evidence>
<dbReference type="GO" id="GO:0008270">
    <property type="term" value="F:zinc ion binding"/>
    <property type="evidence" value="ECO:0007669"/>
    <property type="project" value="TreeGrafter"/>
</dbReference>
<dbReference type="RefSeq" id="WP_154519354.1">
    <property type="nucleotide sequence ID" value="NZ_VUMT01000011.1"/>
</dbReference>
<evidence type="ECO:0000256" key="2">
    <source>
        <dbReference type="ARBA" id="ARBA00022491"/>
    </source>
</evidence>
<evidence type="ECO:0000256" key="3">
    <source>
        <dbReference type="ARBA" id="ARBA00022833"/>
    </source>
</evidence>
<evidence type="ECO:0000313" key="9">
    <source>
        <dbReference type="Proteomes" id="UP000482209"/>
    </source>
</evidence>
<keyword evidence="2" id="KW-0678">Repressor</keyword>
<dbReference type="GO" id="GO:0045892">
    <property type="term" value="P:negative regulation of DNA-templated transcription"/>
    <property type="evidence" value="ECO:0007669"/>
    <property type="project" value="TreeGrafter"/>
</dbReference>
<comment type="cofactor">
    <cofactor evidence="7">
        <name>Zn(2+)</name>
        <dbReference type="ChEBI" id="CHEBI:29105"/>
    </cofactor>
    <text evidence="7">Binds 1 zinc ion per subunit.</text>
</comment>
<organism evidence="8 9">
    <name type="scientific">Velocimicrobium porci</name>
    <dbReference type="NCBI Taxonomy" id="2606634"/>
    <lineage>
        <taxon>Bacteria</taxon>
        <taxon>Bacillati</taxon>
        <taxon>Bacillota</taxon>
        <taxon>Clostridia</taxon>
        <taxon>Lachnospirales</taxon>
        <taxon>Lachnospiraceae</taxon>
        <taxon>Velocimicrobium</taxon>
    </lineage>
</organism>
<dbReference type="EMBL" id="VUMT01000011">
    <property type="protein sequence ID" value="MSS63950.1"/>
    <property type="molecule type" value="Genomic_DNA"/>
</dbReference>
<evidence type="ECO:0000256" key="7">
    <source>
        <dbReference type="PIRSR" id="PIRSR602481-1"/>
    </source>
</evidence>
<dbReference type="InterPro" id="IPR002481">
    <property type="entry name" value="FUR"/>
</dbReference>
<dbReference type="PANTHER" id="PTHR33202">
    <property type="entry name" value="ZINC UPTAKE REGULATION PROTEIN"/>
    <property type="match status" value="1"/>
</dbReference>
<keyword evidence="6" id="KW-0804">Transcription</keyword>
<dbReference type="AlphaFoldDB" id="A0A6L5XYL6"/>
<name>A0A6L5XYL6_9FIRM</name>
<dbReference type="GO" id="GO:0003700">
    <property type="term" value="F:DNA-binding transcription factor activity"/>
    <property type="evidence" value="ECO:0007669"/>
    <property type="project" value="InterPro"/>
</dbReference>
<comment type="caution">
    <text evidence="8">The sequence shown here is derived from an EMBL/GenBank/DDBJ whole genome shotgun (WGS) entry which is preliminary data.</text>
</comment>